<dbReference type="Proteomes" id="UP000087766">
    <property type="component" value="Unplaced"/>
</dbReference>
<evidence type="ECO:0000256" key="1">
    <source>
        <dbReference type="SAM" id="MobiDB-lite"/>
    </source>
</evidence>
<dbReference type="STRING" id="3916.A0A3Q0ELF3"/>
<keyword evidence="2" id="KW-1185">Reference proteome</keyword>
<feature type="compositionally biased region" description="Basic and acidic residues" evidence="1">
    <location>
        <begin position="158"/>
        <end position="168"/>
    </location>
</feature>
<gene>
    <name evidence="3" type="primary">LOC111240921</name>
</gene>
<organism evidence="2 3">
    <name type="scientific">Vigna radiata var. radiata</name>
    <name type="common">Mung bean</name>
    <name type="synonym">Phaseolus aureus</name>
    <dbReference type="NCBI Taxonomy" id="3916"/>
    <lineage>
        <taxon>Eukaryota</taxon>
        <taxon>Viridiplantae</taxon>
        <taxon>Streptophyta</taxon>
        <taxon>Embryophyta</taxon>
        <taxon>Tracheophyta</taxon>
        <taxon>Spermatophyta</taxon>
        <taxon>Magnoliopsida</taxon>
        <taxon>eudicotyledons</taxon>
        <taxon>Gunneridae</taxon>
        <taxon>Pentapetalae</taxon>
        <taxon>rosids</taxon>
        <taxon>fabids</taxon>
        <taxon>Fabales</taxon>
        <taxon>Fabaceae</taxon>
        <taxon>Papilionoideae</taxon>
        <taxon>50 kb inversion clade</taxon>
        <taxon>NPAAA clade</taxon>
        <taxon>indigoferoid/millettioid clade</taxon>
        <taxon>Phaseoleae</taxon>
        <taxon>Vigna</taxon>
    </lineage>
</organism>
<evidence type="ECO:0000313" key="2">
    <source>
        <dbReference type="Proteomes" id="UP000087766"/>
    </source>
</evidence>
<dbReference type="OrthoDB" id="10261556at2759"/>
<evidence type="ECO:0000313" key="3">
    <source>
        <dbReference type="RefSeq" id="XP_022632733.1"/>
    </source>
</evidence>
<dbReference type="GeneID" id="111240921"/>
<proteinExistence type="predicted"/>
<protein>
    <submittedName>
        <fullName evidence="3">Uncharacterized protein LOC111240921</fullName>
    </submittedName>
</protein>
<sequence length="168" mass="18466">MQKKLALVQLIQMPTPLTACPVILTIALKIAWDALSSLQNSSRNYVQPGKNVNVNWQSHENTRTASIHGGYQNDNRMCPDVTDIPVVSRNTSWGLDGSLNNHNKCTGQINESSNCMSGDIDDDNILENIDVDQIVEKYQSTCTPKPSISKLPPVTPNADKDEFARQGG</sequence>
<feature type="region of interest" description="Disordered" evidence="1">
    <location>
        <begin position="143"/>
        <end position="168"/>
    </location>
</feature>
<dbReference type="AlphaFoldDB" id="A0A3Q0ELF3"/>
<name>A0A3Q0ELF3_VIGRR</name>
<reference evidence="3" key="1">
    <citation type="submission" date="2025-08" db="UniProtKB">
        <authorList>
            <consortium name="RefSeq"/>
        </authorList>
    </citation>
    <scope>IDENTIFICATION</scope>
    <source>
        <tissue evidence="3">Leaf</tissue>
    </source>
</reference>
<dbReference type="RefSeq" id="XP_022632733.1">
    <property type="nucleotide sequence ID" value="XM_022777012.1"/>
</dbReference>
<accession>A0A3Q0ELF3</accession>
<dbReference type="KEGG" id="vra:111240921"/>